<evidence type="ECO:0000313" key="2">
    <source>
        <dbReference type="Proteomes" id="UP000887159"/>
    </source>
</evidence>
<dbReference type="Proteomes" id="UP000887159">
    <property type="component" value="Unassembled WGS sequence"/>
</dbReference>
<accession>A0A8X6VF77</accession>
<evidence type="ECO:0000313" key="1">
    <source>
        <dbReference type="EMBL" id="GFY05693.1"/>
    </source>
</evidence>
<protein>
    <submittedName>
        <fullName evidence="1">Uncharacterized protein</fullName>
    </submittedName>
</protein>
<keyword evidence="2" id="KW-1185">Reference proteome</keyword>
<dbReference type="EMBL" id="BMAU01021255">
    <property type="protein sequence ID" value="GFY05693.1"/>
    <property type="molecule type" value="Genomic_DNA"/>
</dbReference>
<proteinExistence type="predicted"/>
<reference evidence="1" key="1">
    <citation type="submission" date="2020-08" db="EMBL/GenBank/DDBJ databases">
        <title>Multicomponent nature underlies the extraordinary mechanical properties of spider dragline silk.</title>
        <authorList>
            <person name="Kono N."/>
            <person name="Nakamura H."/>
            <person name="Mori M."/>
            <person name="Yoshida Y."/>
            <person name="Ohtoshi R."/>
            <person name="Malay A.D."/>
            <person name="Moran D.A.P."/>
            <person name="Tomita M."/>
            <person name="Numata K."/>
            <person name="Arakawa K."/>
        </authorList>
    </citation>
    <scope>NUCLEOTIDE SEQUENCE</scope>
</reference>
<organism evidence="1 2">
    <name type="scientific">Trichonephila clavipes</name>
    <name type="common">Golden silk orbweaver</name>
    <name type="synonym">Nephila clavipes</name>
    <dbReference type="NCBI Taxonomy" id="2585209"/>
    <lineage>
        <taxon>Eukaryota</taxon>
        <taxon>Metazoa</taxon>
        <taxon>Ecdysozoa</taxon>
        <taxon>Arthropoda</taxon>
        <taxon>Chelicerata</taxon>
        <taxon>Arachnida</taxon>
        <taxon>Araneae</taxon>
        <taxon>Araneomorphae</taxon>
        <taxon>Entelegynae</taxon>
        <taxon>Araneoidea</taxon>
        <taxon>Nephilidae</taxon>
        <taxon>Trichonephila</taxon>
    </lineage>
</organism>
<comment type="caution">
    <text evidence="1">The sequence shown here is derived from an EMBL/GenBank/DDBJ whole genome shotgun (WGS) entry which is preliminary data.</text>
</comment>
<sequence length="78" mass="8809">MSACGREFHISCMRNKVHILKLQHADHLRDADQLNPPCAQQPTYPANKQSKEEVACVGLNRSLEQSLQHMGVHYPAET</sequence>
<dbReference type="AlphaFoldDB" id="A0A8X6VF77"/>
<name>A0A8X6VF77_TRICX</name>
<gene>
    <name evidence="1" type="primary">NCL1_15552</name>
    <name evidence="1" type="ORF">TNCV_4403601</name>
</gene>